<dbReference type="Gene3D" id="3.40.50.2000">
    <property type="entry name" value="Glycogen Phosphorylase B"/>
    <property type="match status" value="1"/>
</dbReference>
<sequence length="337" mass="37379">MKVVFIVASPRDSMCGVADYTTRLAAAFAGTGVTAVVEYPADFSLSTLMDIRRRHGRNAAFHLQYPSLGMGKSFGPALIPLLFSYSFVTLHEFRLFSLARKLIFLVYALLSKAVVFSSSEERDLFARWFPFSKSRLVVMPIGNNIPRHTVQLERRAARRIVYFGQISRDKGIEVFIETVRRLKTAGRDIEAVMIGALVDGHSEIVEMVRAAERDLGVRLALSLPSNNVSRELAAADMALLPFPGGVTDKRGSALACLDHGVTLLTTHSETTPDWLKQVSYPIEDAESATLIVARLIDGALPPDPAPEIRATELKVREWPEIARRLIALYKRSIAERP</sequence>
<evidence type="ECO:0000313" key="1">
    <source>
        <dbReference type="EMBL" id="MBB6486803.1"/>
    </source>
</evidence>
<dbReference type="RefSeq" id="WP_184707110.1">
    <property type="nucleotide sequence ID" value="NZ_JACHBG010000010.1"/>
</dbReference>
<accession>A0A7X0MF94</accession>
<gene>
    <name evidence="1" type="ORF">GGD46_004102</name>
</gene>
<dbReference type="GO" id="GO:0016740">
    <property type="term" value="F:transferase activity"/>
    <property type="evidence" value="ECO:0007669"/>
    <property type="project" value="UniProtKB-KW"/>
</dbReference>
<name>A0A7X0MF94_9HYPH</name>
<protein>
    <submittedName>
        <fullName evidence="1">Glycosyltransferase involved in cell wall biosynthesis</fullName>
    </submittedName>
</protein>
<dbReference type="Proteomes" id="UP000565576">
    <property type="component" value="Unassembled WGS sequence"/>
</dbReference>
<dbReference type="SUPFAM" id="SSF53756">
    <property type="entry name" value="UDP-Glycosyltransferase/glycogen phosphorylase"/>
    <property type="match status" value="1"/>
</dbReference>
<evidence type="ECO:0000313" key="2">
    <source>
        <dbReference type="Proteomes" id="UP000565576"/>
    </source>
</evidence>
<organism evidence="1 2">
    <name type="scientific">Rhizobium lusitanum</name>
    <dbReference type="NCBI Taxonomy" id="293958"/>
    <lineage>
        <taxon>Bacteria</taxon>
        <taxon>Pseudomonadati</taxon>
        <taxon>Pseudomonadota</taxon>
        <taxon>Alphaproteobacteria</taxon>
        <taxon>Hyphomicrobiales</taxon>
        <taxon>Rhizobiaceae</taxon>
        <taxon>Rhizobium/Agrobacterium group</taxon>
        <taxon>Rhizobium</taxon>
    </lineage>
</organism>
<dbReference type="AlphaFoldDB" id="A0A7X0MF94"/>
<keyword evidence="1" id="KW-0808">Transferase</keyword>
<comment type="caution">
    <text evidence="1">The sequence shown here is derived from an EMBL/GenBank/DDBJ whole genome shotgun (WGS) entry which is preliminary data.</text>
</comment>
<proteinExistence type="predicted"/>
<dbReference type="EMBL" id="JACHBG010000010">
    <property type="protein sequence ID" value="MBB6486803.1"/>
    <property type="molecule type" value="Genomic_DNA"/>
</dbReference>
<reference evidence="1 2" key="1">
    <citation type="submission" date="2020-08" db="EMBL/GenBank/DDBJ databases">
        <title>Genomic Encyclopedia of Type Strains, Phase IV (KMG-V): Genome sequencing to study the core and pangenomes of soil and plant-associated prokaryotes.</title>
        <authorList>
            <person name="Whitman W."/>
        </authorList>
    </citation>
    <scope>NUCLEOTIDE SEQUENCE [LARGE SCALE GENOMIC DNA]</scope>
    <source>
        <strain evidence="1 2">SEMIA 4060</strain>
    </source>
</reference>